<evidence type="ECO:0000256" key="2">
    <source>
        <dbReference type="ARBA" id="ARBA00022737"/>
    </source>
</evidence>
<dbReference type="Pfam" id="PF00651">
    <property type="entry name" value="BTB"/>
    <property type="match status" value="1"/>
</dbReference>
<gene>
    <name evidence="5" type="ORF">DNTS_016106</name>
</gene>
<dbReference type="InterPro" id="IPR015915">
    <property type="entry name" value="Kelch-typ_b-propeller"/>
</dbReference>
<dbReference type="SMART" id="SM00612">
    <property type="entry name" value="Kelch"/>
    <property type="match status" value="2"/>
</dbReference>
<protein>
    <recommendedName>
        <fullName evidence="4">BTB domain-containing protein</fullName>
    </recommendedName>
</protein>
<comment type="caution">
    <text evidence="5">The sequence shown here is derived from an EMBL/GenBank/DDBJ whole genome shotgun (WGS) entry which is preliminary data.</text>
</comment>
<dbReference type="PANTHER" id="PTHR46375:SF6">
    <property type="entry name" value="KELCH REPEAT AND BTB DOMAIN-CONTAINING PROTEIN 13-LIKE"/>
    <property type="match status" value="1"/>
</dbReference>
<keyword evidence="2" id="KW-0677">Repeat</keyword>
<dbReference type="STRING" id="623744.A0A553Q680"/>
<dbReference type="InterPro" id="IPR000210">
    <property type="entry name" value="BTB/POZ_dom"/>
</dbReference>
<keyword evidence="1" id="KW-0880">Kelch repeat</keyword>
<dbReference type="CDD" id="cd18486">
    <property type="entry name" value="BACK_KBTBD13"/>
    <property type="match status" value="1"/>
</dbReference>
<dbReference type="InterPro" id="IPR006652">
    <property type="entry name" value="Kelch_1"/>
</dbReference>
<accession>A0A553Q680</accession>
<dbReference type="OrthoDB" id="45365at2759"/>
<dbReference type="Gene3D" id="2.120.10.80">
    <property type="entry name" value="Kelch-type beta propeller"/>
    <property type="match status" value="1"/>
</dbReference>
<dbReference type="Pfam" id="PF24681">
    <property type="entry name" value="Kelch_KLHDC2_KLHL20_DRC7"/>
    <property type="match status" value="1"/>
</dbReference>
<keyword evidence="6" id="KW-1185">Reference proteome</keyword>
<dbReference type="PROSITE" id="PS50097">
    <property type="entry name" value="BTB"/>
    <property type="match status" value="1"/>
</dbReference>
<dbReference type="SUPFAM" id="SSF54695">
    <property type="entry name" value="POZ domain"/>
    <property type="match status" value="1"/>
</dbReference>
<evidence type="ECO:0000313" key="5">
    <source>
        <dbReference type="EMBL" id="TRY85439.1"/>
    </source>
</evidence>
<sequence length="505" mass="56944">MYSLDQRVMESSCSLGQIRQINEEEQAEESTGQLQVRVEDTVIIVDRAVLEQHCEYFRALFRSGMKDSQLNELHLQGLKARGFLITMAVAREEQPSLQDADELVEAAECAAFLQVDVLVQYLIDILDTDNCVLLYHTAAAYGLRSLFHSAALFICDAYSDLEEAVKTLPEELIDYVESLTPASFVALGTHSPSMKILQDCYRTVFYLDEKPGTWKYLTDLPTDASTSMAGVTVVQNRLYIVGGVRGVSKETVDFSFCYDTETNAWSMFDGPQQSRYNFTLIGHNGHLYAIGGEYEKRIMSSVETCDVSTGAWRFCKHAPRTVAAAASTVARRRIFVCFWKPPDTTDIYEYSPKNDEWMFLTTMVKPQSYGHCMVAHGDNLYVMRNGPCDDFLRCLVDCYNITRGQWTALPGHYVNSRGALFTAMVRGNSAFTVNRNLTLEYVICGDKWKPRRQMTGFPRSGSLWTCLLRLPKNADTLQEAEAEEVQEIDGKVENVQDPKGLTHPA</sequence>
<name>A0A553Q680_9TELE</name>
<dbReference type="SUPFAM" id="SSF117281">
    <property type="entry name" value="Kelch motif"/>
    <property type="match status" value="1"/>
</dbReference>
<organism evidence="5 6">
    <name type="scientific">Danionella cerebrum</name>
    <dbReference type="NCBI Taxonomy" id="2873325"/>
    <lineage>
        <taxon>Eukaryota</taxon>
        <taxon>Metazoa</taxon>
        <taxon>Chordata</taxon>
        <taxon>Craniata</taxon>
        <taxon>Vertebrata</taxon>
        <taxon>Euteleostomi</taxon>
        <taxon>Actinopterygii</taxon>
        <taxon>Neopterygii</taxon>
        <taxon>Teleostei</taxon>
        <taxon>Ostariophysi</taxon>
        <taxon>Cypriniformes</taxon>
        <taxon>Danionidae</taxon>
        <taxon>Danioninae</taxon>
        <taxon>Danionella</taxon>
    </lineage>
</organism>
<dbReference type="Proteomes" id="UP000316079">
    <property type="component" value="Unassembled WGS sequence"/>
</dbReference>
<dbReference type="Gene3D" id="3.30.710.10">
    <property type="entry name" value="Potassium Channel Kv1.1, Chain A"/>
    <property type="match status" value="1"/>
</dbReference>
<reference evidence="5 6" key="1">
    <citation type="journal article" date="2019" name="Sci. Data">
        <title>Hybrid genome assembly and annotation of Danionella translucida.</title>
        <authorList>
            <person name="Kadobianskyi M."/>
            <person name="Schulze L."/>
            <person name="Schuelke M."/>
            <person name="Judkewitz B."/>
        </authorList>
    </citation>
    <scope>NUCLEOTIDE SEQUENCE [LARGE SCALE GENOMIC DNA]</scope>
    <source>
        <strain evidence="5 6">Bolton</strain>
    </source>
</reference>
<proteinExistence type="predicted"/>
<dbReference type="AlphaFoldDB" id="A0A553Q680"/>
<evidence type="ECO:0000256" key="3">
    <source>
        <dbReference type="SAM" id="MobiDB-lite"/>
    </source>
</evidence>
<feature type="region of interest" description="Disordered" evidence="3">
    <location>
        <begin position="485"/>
        <end position="505"/>
    </location>
</feature>
<evidence type="ECO:0000259" key="4">
    <source>
        <dbReference type="PROSITE" id="PS50097"/>
    </source>
</evidence>
<feature type="domain" description="BTB" evidence="4">
    <location>
        <begin position="32"/>
        <end position="99"/>
    </location>
</feature>
<dbReference type="PANTHER" id="PTHR46375">
    <property type="entry name" value="KELCH REPEAT AND BTB DOMAIN-CONTAINING PROTEIN 13-RELATED"/>
    <property type="match status" value="1"/>
</dbReference>
<evidence type="ECO:0000256" key="1">
    <source>
        <dbReference type="ARBA" id="ARBA00022441"/>
    </source>
</evidence>
<dbReference type="EMBL" id="SRMA01026284">
    <property type="protein sequence ID" value="TRY85439.1"/>
    <property type="molecule type" value="Genomic_DNA"/>
</dbReference>
<dbReference type="InterPro" id="IPR052392">
    <property type="entry name" value="Kelch-BTB_domain-containing"/>
</dbReference>
<evidence type="ECO:0000313" key="6">
    <source>
        <dbReference type="Proteomes" id="UP000316079"/>
    </source>
</evidence>
<dbReference type="InterPro" id="IPR011333">
    <property type="entry name" value="SKP1/BTB/POZ_sf"/>
</dbReference>